<name>E4ZJI2_LEPMJ</name>
<gene>
    <name evidence="1" type="ORF">LEMA_uP072810.1</name>
</gene>
<dbReference type="VEuPathDB" id="FungiDB:LEMA_uP072810.1"/>
<dbReference type="EMBL" id="FP929072">
    <property type="protein sequence ID" value="CBX91773.1"/>
    <property type="molecule type" value="Genomic_DNA"/>
</dbReference>
<keyword evidence="2" id="KW-1185">Reference proteome</keyword>
<dbReference type="AlphaFoldDB" id="E4ZJI2"/>
<reference evidence="2" key="1">
    <citation type="journal article" date="2011" name="Nat. Commun.">
        <title>Effector diversification within compartments of the Leptosphaeria maculans genome affected by Repeat-Induced Point mutations.</title>
        <authorList>
            <person name="Rouxel T."/>
            <person name="Grandaubert J."/>
            <person name="Hane J.K."/>
            <person name="Hoede C."/>
            <person name="van de Wouw A.P."/>
            <person name="Couloux A."/>
            <person name="Dominguez V."/>
            <person name="Anthouard V."/>
            <person name="Bally P."/>
            <person name="Bourras S."/>
            <person name="Cozijnsen A.J."/>
            <person name="Ciuffetti L.M."/>
            <person name="Degrave A."/>
            <person name="Dilmaghani A."/>
            <person name="Duret L."/>
            <person name="Fudal I."/>
            <person name="Goodwin S.B."/>
            <person name="Gout L."/>
            <person name="Glaser N."/>
            <person name="Linglin J."/>
            <person name="Kema G.H.J."/>
            <person name="Lapalu N."/>
            <person name="Lawrence C.B."/>
            <person name="May K."/>
            <person name="Meyer M."/>
            <person name="Ollivier B."/>
            <person name="Poulain J."/>
            <person name="Schoch C.L."/>
            <person name="Simon A."/>
            <person name="Spatafora J.W."/>
            <person name="Stachowiak A."/>
            <person name="Turgeon B.G."/>
            <person name="Tyler B.M."/>
            <person name="Vincent D."/>
            <person name="Weissenbach J."/>
            <person name="Amselem J."/>
            <person name="Quesneville H."/>
            <person name="Oliver R.P."/>
            <person name="Wincker P."/>
            <person name="Balesdent M.-H."/>
            <person name="Howlett B.J."/>
        </authorList>
    </citation>
    <scope>NUCLEOTIDE SEQUENCE [LARGE SCALE GENOMIC DNA]</scope>
    <source>
        <strain evidence="2">JN3 / isolate v23.1.3 / race Av1-4-5-6-7-8</strain>
    </source>
</reference>
<evidence type="ECO:0000313" key="2">
    <source>
        <dbReference type="Proteomes" id="UP000002668"/>
    </source>
</evidence>
<dbReference type="InParanoid" id="E4ZJI2"/>
<sequence length="78" mass="8755">MVLLHPPCESKYLNADEIQTQSRLFAQVHHQDHLTTRSLIISNISVCGVVHGTSLRLRHHFACTDASEFGDMEINKVG</sequence>
<protein>
    <submittedName>
        <fullName evidence="1">Predicted protein</fullName>
    </submittedName>
</protein>
<proteinExistence type="predicted"/>
<dbReference type="Proteomes" id="UP000002668">
    <property type="component" value="Genome"/>
</dbReference>
<evidence type="ECO:0000313" key="1">
    <source>
        <dbReference type="EMBL" id="CBX91773.1"/>
    </source>
</evidence>
<dbReference type="HOGENOM" id="CLU_2622455_0_0_1"/>
<organism evidence="2">
    <name type="scientific">Leptosphaeria maculans (strain JN3 / isolate v23.1.3 / race Av1-4-5-6-7-8)</name>
    <name type="common">Blackleg fungus</name>
    <name type="synonym">Phoma lingam</name>
    <dbReference type="NCBI Taxonomy" id="985895"/>
    <lineage>
        <taxon>Eukaryota</taxon>
        <taxon>Fungi</taxon>
        <taxon>Dikarya</taxon>
        <taxon>Ascomycota</taxon>
        <taxon>Pezizomycotina</taxon>
        <taxon>Dothideomycetes</taxon>
        <taxon>Pleosporomycetidae</taxon>
        <taxon>Pleosporales</taxon>
        <taxon>Pleosporineae</taxon>
        <taxon>Leptosphaeriaceae</taxon>
        <taxon>Plenodomus</taxon>
        <taxon>Plenodomus lingam/Leptosphaeria maculans species complex</taxon>
    </lineage>
</organism>
<accession>E4ZJI2</accession>